<evidence type="ECO:0000313" key="3">
    <source>
        <dbReference type="EMBL" id="PSR33073.1"/>
    </source>
</evidence>
<dbReference type="SUPFAM" id="SSF53756">
    <property type="entry name" value="UDP-Glycosyltransferase/glycogen phosphorylase"/>
    <property type="match status" value="1"/>
</dbReference>
<evidence type="ECO:0000313" key="4">
    <source>
        <dbReference type="Proteomes" id="UP000242972"/>
    </source>
</evidence>
<protein>
    <recommendedName>
        <fullName evidence="5">Glycosyl transferase family 1 domain-containing protein</fullName>
    </recommendedName>
</protein>
<dbReference type="EMBL" id="PXYW01000027">
    <property type="protein sequence ID" value="PSR33073.1"/>
    <property type="molecule type" value="Genomic_DNA"/>
</dbReference>
<sequence>MGIASKEGAGRCVGVVASTPTFEYFYGPLGVTRESYSQFEGEWIYTYTKALQARGWKVVVFQFSSEISSIVRTTHKSGADIYWVPCGHWSFFATWPIGGRFLSSWLTTWFSQFKNAVIASQCNILYVQEYWLSRVDAIAQMGIKLPIIAASHGEIVSHMAKPVKNFTFRAISAFTVLTPGEYRQLTGLYPEHKSKVSVIPNWIDVEAVGSRPRSTKRNRLRRLLFVGRLTHDKGLKTLIEAMMHVDAELWVIGTGPDDAILRKFAKTCDVSSRITWLGLVPRETVGEVMSRVDVFVSCSYWEGFALAVIEAMGNGLPIVATNIAPTVDACREYQAAILVSPGDVWGLSKALNEMLGRLDQYRHLAERDAVWARRAYGDEPPQQLHELLLKVLGNPNH</sequence>
<dbReference type="Pfam" id="PF00534">
    <property type="entry name" value="Glycos_transf_1"/>
    <property type="match status" value="1"/>
</dbReference>
<accession>A0A2T2XEY1</accession>
<dbReference type="Pfam" id="PF13439">
    <property type="entry name" value="Glyco_transf_4"/>
    <property type="match status" value="1"/>
</dbReference>
<dbReference type="GO" id="GO:0016757">
    <property type="term" value="F:glycosyltransferase activity"/>
    <property type="evidence" value="ECO:0007669"/>
    <property type="project" value="InterPro"/>
</dbReference>
<dbReference type="InterPro" id="IPR050194">
    <property type="entry name" value="Glycosyltransferase_grp1"/>
</dbReference>
<evidence type="ECO:0000259" key="2">
    <source>
        <dbReference type="Pfam" id="PF13439"/>
    </source>
</evidence>
<feature type="domain" description="Glycosyl transferase family 1" evidence="1">
    <location>
        <begin position="213"/>
        <end position="363"/>
    </location>
</feature>
<dbReference type="PANTHER" id="PTHR45947:SF3">
    <property type="entry name" value="SULFOQUINOVOSYL TRANSFERASE SQD2"/>
    <property type="match status" value="1"/>
</dbReference>
<dbReference type="InterPro" id="IPR001296">
    <property type="entry name" value="Glyco_trans_1"/>
</dbReference>
<comment type="caution">
    <text evidence="3">The sequence shown here is derived from an EMBL/GenBank/DDBJ whole genome shotgun (WGS) entry which is preliminary data.</text>
</comment>
<dbReference type="PANTHER" id="PTHR45947">
    <property type="entry name" value="SULFOQUINOVOSYL TRANSFERASE SQD2"/>
    <property type="match status" value="1"/>
</dbReference>
<gene>
    <name evidence="3" type="ORF">C7B46_11330</name>
</gene>
<evidence type="ECO:0008006" key="5">
    <source>
        <dbReference type="Google" id="ProtNLM"/>
    </source>
</evidence>
<organism evidence="3 4">
    <name type="scientific">Sulfobacillus benefaciens</name>
    <dbReference type="NCBI Taxonomy" id="453960"/>
    <lineage>
        <taxon>Bacteria</taxon>
        <taxon>Bacillati</taxon>
        <taxon>Bacillota</taxon>
        <taxon>Clostridia</taxon>
        <taxon>Eubacteriales</taxon>
        <taxon>Clostridiales Family XVII. Incertae Sedis</taxon>
        <taxon>Sulfobacillus</taxon>
    </lineage>
</organism>
<reference evidence="3 4" key="1">
    <citation type="journal article" date="2014" name="BMC Genomics">
        <title>Comparison of environmental and isolate Sulfobacillus genomes reveals diverse carbon, sulfur, nitrogen, and hydrogen metabolisms.</title>
        <authorList>
            <person name="Justice N.B."/>
            <person name="Norman A."/>
            <person name="Brown C.T."/>
            <person name="Singh A."/>
            <person name="Thomas B.C."/>
            <person name="Banfield J.F."/>
        </authorList>
    </citation>
    <scope>NUCLEOTIDE SEQUENCE [LARGE SCALE GENOMIC DNA]</scope>
    <source>
        <strain evidence="3">AMDSBA4</strain>
    </source>
</reference>
<evidence type="ECO:0000259" key="1">
    <source>
        <dbReference type="Pfam" id="PF00534"/>
    </source>
</evidence>
<dbReference type="InterPro" id="IPR028098">
    <property type="entry name" value="Glyco_trans_4-like_N"/>
</dbReference>
<proteinExistence type="predicted"/>
<feature type="domain" description="Glycosyltransferase subfamily 4-like N-terminal" evidence="2">
    <location>
        <begin position="44"/>
        <end position="206"/>
    </location>
</feature>
<dbReference type="CDD" id="cd03801">
    <property type="entry name" value="GT4_PimA-like"/>
    <property type="match status" value="1"/>
</dbReference>
<name>A0A2T2XEY1_9FIRM</name>
<dbReference type="Proteomes" id="UP000242972">
    <property type="component" value="Unassembled WGS sequence"/>
</dbReference>
<dbReference type="Gene3D" id="3.40.50.2000">
    <property type="entry name" value="Glycogen Phosphorylase B"/>
    <property type="match status" value="2"/>
</dbReference>
<dbReference type="AlphaFoldDB" id="A0A2T2XEY1"/>